<evidence type="ECO:0000313" key="5">
    <source>
        <dbReference type="Proteomes" id="UP001165082"/>
    </source>
</evidence>
<dbReference type="InterPro" id="IPR050838">
    <property type="entry name" value="Ketopantoate_reductase"/>
</dbReference>
<evidence type="ECO:0000259" key="3">
    <source>
        <dbReference type="Pfam" id="PF08546"/>
    </source>
</evidence>
<dbReference type="InterPro" id="IPR008927">
    <property type="entry name" value="6-PGluconate_DH-like_C_sf"/>
</dbReference>
<dbReference type="GO" id="GO:0008677">
    <property type="term" value="F:2-dehydropantoate 2-reductase activity"/>
    <property type="evidence" value="ECO:0007669"/>
    <property type="project" value="TreeGrafter"/>
</dbReference>
<dbReference type="OrthoDB" id="73846at2759"/>
<dbReference type="PANTHER" id="PTHR43765:SF2">
    <property type="entry name" value="2-DEHYDROPANTOATE 2-REDUCTASE"/>
    <property type="match status" value="1"/>
</dbReference>
<dbReference type="InterPro" id="IPR013328">
    <property type="entry name" value="6PGD_dom2"/>
</dbReference>
<feature type="domain" description="Ketopantoate reductase C-terminal" evidence="3">
    <location>
        <begin position="137"/>
        <end position="206"/>
    </location>
</feature>
<reference evidence="4" key="1">
    <citation type="submission" date="2022-07" db="EMBL/GenBank/DDBJ databases">
        <title>Genome analysis of Parmales, a sister group of diatoms, reveals the evolutionary specialization of diatoms from phago-mixotrophs to photoautotrophs.</title>
        <authorList>
            <person name="Ban H."/>
            <person name="Sato S."/>
            <person name="Yoshikawa S."/>
            <person name="Kazumasa Y."/>
            <person name="Nakamura Y."/>
            <person name="Ichinomiya M."/>
            <person name="Saitoh K."/>
            <person name="Sato N."/>
            <person name="Blanc-Mathieu R."/>
            <person name="Endo H."/>
            <person name="Kuwata A."/>
            <person name="Ogata H."/>
        </authorList>
    </citation>
    <scope>NUCLEOTIDE SEQUENCE</scope>
</reference>
<accession>A0A9W7CCG7</accession>
<dbReference type="Proteomes" id="UP001165082">
    <property type="component" value="Unassembled WGS sequence"/>
</dbReference>
<dbReference type="AlphaFoldDB" id="A0A9W7CCG7"/>
<sequence>MLRQTKVLLVKIIGGTGSLGSVLSARLPSSTVLTRVGSPTRLIDLKVSMSDSSAADFEGVVAAEDGGGGIKGTVVCALKGYDVKRGLEALVEGRDGGASDEGAGEIDFNLVAVGNGMLKVYEELEASDAITGPGSPVRLSHGEVVENMMTVVSKTRSNRNSMLQDVEKGRRTEIDALNGWVVRRGEDEGISCDTNRWLWEEIKRIEECGG</sequence>
<protein>
    <recommendedName>
        <fullName evidence="3">Ketopantoate reductase C-terminal domain-containing protein</fullName>
    </recommendedName>
</protein>
<evidence type="ECO:0000313" key="4">
    <source>
        <dbReference type="EMBL" id="GMI07337.1"/>
    </source>
</evidence>
<keyword evidence="2" id="KW-0560">Oxidoreductase</keyword>
<dbReference type="Pfam" id="PF08546">
    <property type="entry name" value="ApbA_C"/>
    <property type="match status" value="1"/>
</dbReference>
<dbReference type="GO" id="GO:0005737">
    <property type="term" value="C:cytoplasm"/>
    <property type="evidence" value="ECO:0007669"/>
    <property type="project" value="TreeGrafter"/>
</dbReference>
<dbReference type="PANTHER" id="PTHR43765">
    <property type="entry name" value="2-DEHYDROPANTOATE 2-REDUCTASE-RELATED"/>
    <property type="match status" value="1"/>
</dbReference>
<name>A0A9W7CCG7_9STRA</name>
<dbReference type="SUPFAM" id="SSF48179">
    <property type="entry name" value="6-phosphogluconate dehydrogenase C-terminal domain-like"/>
    <property type="match status" value="1"/>
</dbReference>
<dbReference type="EMBL" id="BRXZ01000203">
    <property type="protein sequence ID" value="GMI07337.1"/>
    <property type="molecule type" value="Genomic_DNA"/>
</dbReference>
<keyword evidence="1" id="KW-0521">NADP</keyword>
<keyword evidence="5" id="KW-1185">Reference proteome</keyword>
<evidence type="ECO:0000256" key="2">
    <source>
        <dbReference type="ARBA" id="ARBA00023002"/>
    </source>
</evidence>
<evidence type="ECO:0000256" key="1">
    <source>
        <dbReference type="ARBA" id="ARBA00022857"/>
    </source>
</evidence>
<proteinExistence type="predicted"/>
<dbReference type="Gene3D" id="1.10.1040.10">
    <property type="entry name" value="N-(1-d-carboxylethyl)-l-norvaline Dehydrogenase, domain 2"/>
    <property type="match status" value="1"/>
</dbReference>
<dbReference type="GO" id="GO:0050661">
    <property type="term" value="F:NADP binding"/>
    <property type="evidence" value="ECO:0007669"/>
    <property type="project" value="TreeGrafter"/>
</dbReference>
<dbReference type="InterPro" id="IPR013752">
    <property type="entry name" value="KPA_reductase"/>
</dbReference>
<comment type="caution">
    <text evidence="4">The sequence shown here is derived from an EMBL/GenBank/DDBJ whole genome shotgun (WGS) entry which is preliminary data.</text>
</comment>
<organism evidence="4 5">
    <name type="scientific">Triparma retinervis</name>
    <dbReference type="NCBI Taxonomy" id="2557542"/>
    <lineage>
        <taxon>Eukaryota</taxon>
        <taxon>Sar</taxon>
        <taxon>Stramenopiles</taxon>
        <taxon>Ochrophyta</taxon>
        <taxon>Bolidophyceae</taxon>
        <taxon>Parmales</taxon>
        <taxon>Triparmaceae</taxon>
        <taxon>Triparma</taxon>
    </lineage>
</organism>
<gene>
    <name evidence="4" type="ORF">TrRE_jg6057</name>
</gene>